<dbReference type="EMBL" id="JAGGLG010000065">
    <property type="protein sequence ID" value="MBP2020213.1"/>
    <property type="molecule type" value="Genomic_DNA"/>
</dbReference>
<protein>
    <submittedName>
        <fullName evidence="2">Transposase</fullName>
    </submittedName>
</protein>
<dbReference type="Pfam" id="PF05598">
    <property type="entry name" value="DUF772"/>
    <property type="match status" value="1"/>
</dbReference>
<evidence type="ECO:0000313" key="3">
    <source>
        <dbReference type="Proteomes" id="UP001519289"/>
    </source>
</evidence>
<comment type="caution">
    <text evidence="2">The sequence shown here is derived from an EMBL/GenBank/DDBJ whole genome shotgun (WGS) entry which is preliminary data.</text>
</comment>
<sequence length="92" mass="11046">MSNVFSMSKKTYRPYEPNQLLLLPPALQDWLPHDHFAYFLSDVVDSLDLSQIERTYERELRGYPPYHPRMMVKVLLYAYCNGVYSSRKIERR</sequence>
<gene>
    <name evidence="2" type="ORF">J2Z79_003671</name>
</gene>
<name>A0ABS4JXF8_9FIRM</name>
<evidence type="ECO:0000259" key="1">
    <source>
        <dbReference type="Pfam" id="PF05598"/>
    </source>
</evidence>
<dbReference type="PANTHER" id="PTHR33408">
    <property type="entry name" value="TRANSPOSASE"/>
    <property type="match status" value="1"/>
</dbReference>
<reference evidence="2 3" key="1">
    <citation type="submission" date="2021-03" db="EMBL/GenBank/DDBJ databases">
        <title>Genomic Encyclopedia of Type Strains, Phase IV (KMG-IV): sequencing the most valuable type-strain genomes for metagenomic binning, comparative biology and taxonomic classification.</title>
        <authorList>
            <person name="Goeker M."/>
        </authorList>
    </citation>
    <scope>NUCLEOTIDE SEQUENCE [LARGE SCALE GENOMIC DNA]</scope>
    <source>
        <strain evidence="2 3">DSM 27138</strain>
    </source>
</reference>
<evidence type="ECO:0000313" key="2">
    <source>
        <dbReference type="EMBL" id="MBP2020213.1"/>
    </source>
</evidence>
<accession>A0ABS4JXF8</accession>
<organism evidence="2 3">
    <name type="scientific">Symbiobacterium terraclitae</name>
    <dbReference type="NCBI Taxonomy" id="557451"/>
    <lineage>
        <taxon>Bacteria</taxon>
        <taxon>Bacillati</taxon>
        <taxon>Bacillota</taxon>
        <taxon>Clostridia</taxon>
        <taxon>Eubacteriales</taxon>
        <taxon>Symbiobacteriaceae</taxon>
        <taxon>Symbiobacterium</taxon>
    </lineage>
</organism>
<proteinExistence type="predicted"/>
<dbReference type="InterPro" id="IPR008490">
    <property type="entry name" value="Transposase_InsH_N"/>
</dbReference>
<keyword evidence="3" id="KW-1185">Reference proteome</keyword>
<dbReference type="PANTHER" id="PTHR33408:SF2">
    <property type="entry name" value="TRANSPOSASE DDE DOMAIN-CONTAINING PROTEIN"/>
    <property type="match status" value="1"/>
</dbReference>
<dbReference type="Proteomes" id="UP001519289">
    <property type="component" value="Unassembled WGS sequence"/>
</dbReference>
<feature type="non-terminal residue" evidence="2">
    <location>
        <position position="92"/>
    </location>
</feature>
<feature type="domain" description="Transposase InsH N-terminal" evidence="1">
    <location>
        <begin position="27"/>
        <end position="92"/>
    </location>
</feature>